<proteinExistence type="inferred from homology"/>
<comment type="caution">
    <text evidence="6">The sequence shown here is derived from an EMBL/GenBank/DDBJ whole genome shotgun (WGS) entry which is preliminary data.</text>
</comment>
<gene>
    <name evidence="6" type="ORF">MSPICULIGERA_LOCUS23565</name>
</gene>
<dbReference type="Gene3D" id="1.10.287.370">
    <property type="match status" value="1"/>
</dbReference>
<accession>A0AA36DD44</accession>
<evidence type="ECO:0000313" key="6">
    <source>
        <dbReference type="EMBL" id="CAJ0585549.1"/>
    </source>
</evidence>
<evidence type="ECO:0008006" key="8">
    <source>
        <dbReference type="Google" id="ProtNLM"/>
    </source>
</evidence>
<comment type="subunit">
    <text evidence="2">Heterohexamer of two PFD-alpha type and four PFD-beta type subunits.</text>
</comment>
<evidence type="ECO:0000256" key="4">
    <source>
        <dbReference type="ARBA" id="ARBA00024667"/>
    </source>
</evidence>
<comment type="function">
    <text evidence="4">Binds specifically to cytosolic chaperonin (c-CPN) and transfers target proteins to it. Binds to nascent polypeptide chain and promotes folding in an environment in which there are many competing pathways for nonnative proteins.</text>
</comment>
<dbReference type="GO" id="GO:0006457">
    <property type="term" value="P:protein folding"/>
    <property type="evidence" value="ECO:0007669"/>
    <property type="project" value="InterPro"/>
</dbReference>
<dbReference type="GO" id="GO:0051082">
    <property type="term" value="F:unfolded protein binding"/>
    <property type="evidence" value="ECO:0007669"/>
    <property type="project" value="InterPro"/>
</dbReference>
<name>A0AA36DD44_9BILA</name>
<dbReference type="InterPro" id="IPR002777">
    <property type="entry name" value="PFD_beta-like"/>
</dbReference>
<dbReference type="GO" id="GO:0016272">
    <property type="term" value="C:prefoldin complex"/>
    <property type="evidence" value="ECO:0007669"/>
    <property type="project" value="InterPro"/>
</dbReference>
<dbReference type="SUPFAM" id="SSF46579">
    <property type="entry name" value="Prefoldin"/>
    <property type="match status" value="1"/>
</dbReference>
<evidence type="ECO:0000256" key="5">
    <source>
        <dbReference type="SAM" id="Coils"/>
    </source>
</evidence>
<dbReference type="AlphaFoldDB" id="A0AA36DD44"/>
<evidence type="ECO:0000256" key="1">
    <source>
        <dbReference type="ARBA" id="ARBA00008045"/>
    </source>
</evidence>
<keyword evidence="3" id="KW-0143">Chaperone</keyword>
<keyword evidence="5" id="KW-0175">Coiled coil</keyword>
<reference evidence="6" key="1">
    <citation type="submission" date="2023-06" db="EMBL/GenBank/DDBJ databases">
        <authorList>
            <person name="Delattre M."/>
        </authorList>
    </citation>
    <scope>NUCLEOTIDE SEQUENCE</scope>
    <source>
        <strain evidence="6">AF72</strain>
    </source>
</reference>
<keyword evidence="7" id="KW-1185">Reference proteome</keyword>
<protein>
    <recommendedName>
        <fullName evidence="8">Prefoldin subunit 2</fullName>
    </recommendedName>
</protein>
<dbReference type="EMBL" id="CATQJA010002706">
    <property type="protein sequence ID" value="CAJ0585549.1"/>
    <property type="molecule type" value="Genomic_DNA"/>
</dbReference>
<evidence type="ECO:0000256" key="2">
    <source>
        <dbReference type="ARBA" id="ARBA00011695"/>
    </source>
</evidence>
<evidence type="ECO:0000313" key="7">
    <source>
        <dbReference type="Proteomes" id="UP001177023"/>
    </source>
</evidence>
<evidence type="ECO:0000256" key="3">
    <source>
        <dbReference type="ARBA" id="ARBA00023186"/>
    </source>
</evidence>
<feature type="coiled-coil region" evidence="5">
    <location>
        <begin position="13"/>
        <end position="50"/>
    </location>
</feature>
<sequence>MAAAADDDQRKIVAEFQRLREEQKETAEEITRIEEEKREHSRVIELLSEDCDPEQKCFQVISDTMVELTVGTALPQLKEKLEKLNLIGEQLNKRLVDKGTELNTYREKHNIRVLSQKEAEGMKQKMLEAQLSQVKK</sequence>
<dbReference type="Pfam" id="PF01920">
    <property type="entry name" value="Prefoldin_2"/>
    <property type="match status" value="1"/>
</dbReference>
<comment type="similarity">
    <text evidence="1">Belongs to the prefoldin subunit beta family.</text>
</comment>
<feature type="non-terminal residue" evidence="6">
    <location>
        <position position="136"/>
    </location>
</feature>
<dbReference type="Proteomes" id="UP001177023">
    <property type="component" value="Unassembled WGS sequence"/>
</dbReference>
<dbReference type="InterPro" id="IPR009053">
    <property type="entry name" value="Prefoldin"/>
</dbReference>
<organism evidence="6 7">
    <name type="scientific">Mesorhabditis spiculigera</name>
    <dbReference type="NCBI Taxonomy" id="96644"/>
    <lineage>
        <taxon>Eukaryota</taxon>
        <taxon>Metazoa</taxon>
        <taxon>Ecdysozoa</taxon>
        <taxon>Nematoda</taxon>
        <taxon>Chromadorea</taxon>
        <taxon>Rhabditida</taxon>
        <taxon>Rhabditina</taxon>
        <taxon>Rhabditomorpha</taxon>
        <taxon>Rhabditoidea</taxon>
        <taxon>Rhabditidae</taxon>
        <taxon>Mesorhabditinae</taxon>
        <taxon>Mesorhabditis</taxon>
    </lineage>
</organism>
<dbReference type="PANTHER" id="PTHR13303">
    <property type="entry name" value="PREFOLDIN SUBUNIT 2"/>
    <property type="match status" value="1"/>
</dbReference>
<dbReference type="InterPro" id="IPR027235">
    <property type="entry name" value="PFD2"/>
</dbReference>